<feature type="domain" description="Reverse transcriptase" evidence="1">
    <location>
        <begin position="160"/>
        <end position="259"/>
    </location>
</feature>
<dbReference type="SUPFAM" id="SSF56672">
    <property type="entry name" value="DNA/RNA polymerases"/>
    <property type="match status" value="1"/>
</dbReference>
<name>A0A2H1GUV9_ZYMTR</name>
<dbReference type="PANTHER" id="PTHR19446">
    <property type="entry name" value="REVERSE TRANSCRIPTASES"/>
    <property type="match status" value="1"/>
</dbReference>
<reference evidence="3" key="1">
    <citation type="submission" date="2017-05" db="EMBL/GenBank/DDBJ databases">
        <authorList>
            <person name="Song R."/>
            <person name="Chenine A.L."/>
            <person name="Ruprecht R.M."/>
        </authorList>
    </citation>
    <scope>NUCLEOTIDE SEQUENCE [LARGE SCALE GENOMIC DNA]</scope>
</reference>
<organism evidence="2 3">
    <name type="scientific">Zymoseptoria tritici ST99CH_1E4</name>
    <dbReference type="NCBI Taxonomy" id="1276532"/>
    <lineage>
        <taxon>Eukaryota</taxon>
        <taxon>Fungi</taxon>
        <taxon>Dikarya</taxon>
        <taxon>Ascomycota</taxon>
        <taxon>Pezizomycotina</taxon>
        <taxon>Dothideomycetes</taxon>
        <taxon>Dothideomycetidae</taxon>
        <taxon>Mycosphaerellales</taxon>
        <taxon>Mycosphaerellaceae</taxon>
        <taxon>Zymoseptoria</taxon>
    </lineage>
</organism>
<dbReference type="AlphaFoldDB" id="A0A2H1GUV9"/>
<dbReference type="InterPro" id="IPR000477">
    <property type="entry name" value="RT_dom"/>
</dbReference>
<accession>A0A2H1GUV9</accession>
<evidence type="ECO:0000313" key="3">
    <source>
        <dbReference type="Proteomes" id="UP000245764"/>
    </source>
</evidence>
<dbReference type="EMBL" id="LT854260">
    <property type="protein sequence ID" value="SMR57328.1"/>
    <property type="molecule type" value="Genomic_DNA"/>
</dbReference>
<sequence>MAKPNPDADSGTLETVRLYKRAQRRANENTPLVPTPAGKARGMTAIDEVTEGFAGRFVSTATLPVREMFPIDDRSTSLSFSIDEIMQELTYQDATKAYGNDGVHIRLIKTLATTSFLRILAALYNSCLRNSKTLRSWNETVVYLVVKDKTRREDSTMPAKDANNVRPISLVTMFRKVFKRLLLRRFNGRTWARMHPNQAGFRSHHSTMTNAAVVHALLESSRITHAMFLDFQAAFNVVDHVLLADVLRRRRCPENMLALIASLCFFDV</sequence>
<gene>
    <name evidence="2" type="ORF">ZT1E4_G8925</name>
</gene>
<dbReference type="Pfam" id="PF00078">
    <property type="entry name" value="RVT_1"/>
    <property type="match status" value="1"/>
</dbReference>
<proteinExistence type="predicted"/>
<dbReference type="InterPro" id="IPR043502">
    <property type="entry name" value="DNA/RNA_pol_sf"/>
</dbReference>
<evidence type="ECO:0000313" key="2">
    <source>
        <dbReference type="EMBL" id="SMR57328.1"/>
    </source>
</evidence>
<dbReference type="Proteomes" id="UP000245764">
    <property type="component" value="Chromosome 8"/>
</dbReference>
<evidence type="ECO:0000259" key="1">
    <source>
        <dbReference type="Pfam" id="PF00078"/>
    </source>
</evidence>
<protein>
    <recommendedName>
        <fullName evidence="1">Reverse transcriptase domain-containing protein</fullName>
    </recommendedName>
</protein>